<organism evidence="5 6">
    <name type="scientific">Miscanthus lutarioriparius</name>
    <dbReference type="NCBI Taxonomy" id="422564"/>
    <lineage>
        <taxon>Eukaryota</taxon>
        <taxon>Viridiplantae</taxon>
        <taxon>Streptophyta</taxon>
        <taxon>Embryophyta</taxon>
        <taxon>Tracheophyta</taxon>
        <taxon>Spermatophyta</taxon>
        <taxon>Magnoliopsida</taxon>
        <taxon>Liliopsida</taxon>
        <taxon>Poales</taxon>
        <taxon>Poaceae</taxon>
        <taxon>PACMAD clade</taxon>
        <taxon>Panicoideae</taxon>
        <taxon>Andropogonodae</taxon>
        <taxon>Andropogoneae</taxon>
        <taxon>Saccharinae</taxon>
        <taxon>Miscanthus</taxon>
    </lineage>
</organism>
<keyword evidence="2" id="KW-0539">Nucleus</keyword>
<dbReference type="GO" id="GO:0000166">
    <property type="term" value="F:nucleotide binding"/>
    <property type="evidence" value="ECO:0007669"/>
    <property type="project" value="InterPro"/>
</dbReference>
<dbReference type="GO" id="GO:0071038">
    <property type="term" value="P:TRAMP-dependent tRNA surveillance pathway"/>
    <property type="evidence" value="ECO:0007669"/>
    <property type="project" value="TreeGrafter"/>
</dbReference>
<feature type="region of interest" description="Disordered" evidence="3">
    <location>
        <begin position="865"/>
        <end position="928"/>
    </location>
</feature>
<dbReference type="Gene3D" id="1.10.150.80">
    <property type="entry name" value="HRDC domain"/>
    <property type="match status" value="1"/>
</dbReference>
<dbReference type="AlphaFoldDB" id="A0A811MYI8"/>
<comment type="subcellular location">
    <subcellularLocation>
        <location evidence="1">Nucleus</location>
    </subcellularLocation>
</comment>
<dbReference type="SUPFAM" id="SSF53098">
    <property type="entry name" value="Ribonuclease H-like"/>
    <property type="match status" value="1"/>
</dbReference>
<dbReference type="InterPro" id="IPR044876">
    <property type="entry name" value="HRDC_dom_sf"/>
</dbReference>
<evidence type="ECO:0000313" key="5">
    <source>
        <dbReference type="EMBL" id="CAD6212689.1"/>
    </source>
</evidence>
<evidence type="ECO:0000313" key="6">
    <source>
        <dbReference type="Proteomes" id="UP000604825"/>
    </source>
</evidence>
<dbReference type="GO" id="GO:0071039">
    <property type="term" value="P:nuclear polyadenylation-dependent CUT catabolic process"/>
    <property type="evidence" value="ECO:0007669"/>
    <property type="project" value="TreeGrafter"/>
</dbReference>
<feature type="domain" description="HRDC" evidence="4">
    <location>
        <begin position="507"/>
        <end position="587"/>
    </location>
</feature>
<dbReference type="GO" id="GO:0000175">
    <property type="term" value="F:3'-5'-RNA exonuclease activity"/>
    <property type="evidence" value="ECO:0007669"/>
    <property type="project" value="InterPro"/>
</dbReference>
<dbReference type="GO" id="GO:0071035">
    <property type="term" value="P:nuclear polyadenylation-dependent rRNA catabolic process"/>
    <property type="evidence" value="ECO:0007669"/>
    <property type="project" value="TreeGrafter"/>
</dbReference>
<accession>A0A811MYI8</accession>
<dbReference type="SMART" id="SM00341">
    <property type="entry name" value="HRDC"/>
    <property type="match status" value="1"/>
</dbReference>
<dbReference type="Pfam" id="PF01612">
    <property type="entry name" value="DNA_pol_A_exo1"/>
    <property type="match status" value="1"/>
</dbReference>
<feature type="compositionally biased region" description="Basic and acidic residues" evidence="3">
    <location>
        <begin position="871"/>
        <end position="881"/>
    </location>
</feature>
<dbReference type="PROSITE" id="PS50967">
    <property type="entry name" value="HRDC"/>
    <property type="match status" value="1"/>
</dbReference>
<evidence type="ECO:0000256" key="1">
    <source>
        <dbReference type="ARBA" id="ARBA00004123"/>
    </source>
</evidence>
<evidence type="ECO:0000259" key="4">
    <source>
        <dbReference type="PROSITE" id="PS50967"/>
    </source>
</evidence>
<evidence type="ECO:0000256" key="3">
    <source>
        <dbReference type="SAM" id="MobiDB-lite"/>
    </source>
</evidence>
<dbReference type="Pfam" id="PF00570">
    <property type="entry name" value="HRDC"/>
    <property type="match status" value="1"/>
</dbReference>
<dbReference type="GO" id="GO:0005730">
    <property type="term" value="C:nucleolus"/>
    <property type="evidence" value="ECO:0007669"/>
    <property type="project" value="TreeGrafter"/>
</dbReference>
<dbReference type="InterPro" id="IPR002121">
    <property type="entry name" value="HRDC_dom"/>
</dbReference>
<keyword evidence="6" id="KW-1185">Reference proteome</keyword>
<protein>
    <recommendedName>
        <fullName evidence="4">HRDC domain-containing protein</fullName>
    </recommendedName>
</protein>
<name>A0A811MYI8_9POAL</name>
<evidence type="ECO:0000256" key="2">
    <source>
        <dbReference type="ARBA" id="ARBA00023242"/>
    </source>
</evidence>
<dbReference type="InterPro" id="IPR012337">
    <property type="entry name" value="RNaseH-like_sf"/>
</dbReference>
<dbReference type="Gene3D" id="3.30.420.10">
    <property type="entry name" value="Ribonuclease H-like superfamily/Ribonuclease H"/>
    <property type="match status" value="2"/>
</dbReference>
<dbReference type="SUPFAM" id="SSF47819">
    <property type="entry name" value="HRDC-like"/>
    <property type="match status" value="1"/>
</dbReference>
<dbReference type="GO" id="GO:0071036">
    <property type="term" value="P:nuclear polyadenylation-dependent snoRNA catabolic process"/>
    <property type="evidence" value="ECO:0007669"/>
    <property type="project" value="TreeGrafter"/>
</dbReference>
<feature type="region of interest" description="Disordered" evidence="3">
    <location>
        <begin position="126"/>
        <end position="148"/>
    </location>
</feature>
<dbReference type="OrthoDB" id="2250022at2759"/>
<feature type="region of interest" description="Disordered" evidence="3">
    <location>
        <begin position="1"/>
        <end position="21"/>
    </location>
</feature>
<dbReference type="GO" id="GO:0000176">
    <property type="term" value="C:nuclear exosome (RNase complex)"/>
    <property type="evidence" value="ECO:0007669"/>
    <property type="project" value="TreeGrafter"/>
</dbReference>
<dbReference type="InterPro" id="IPR010997">
    <property type="entry name" value="HRDC-like_sf"/>
</dbReference>
<dbReference type="GO" id="GO:0071037">
    <property type="term" value="P:nuclear polyadenylation-dependent snRNA catabolic process"/>
    <property type="evidence" value="ECO:0007669"/>
    <property type="project" value="TreeGrafter"/>
</dbReference>
<feature type="compositionally biased region" description="Basic and acidic residues" evidence="3">
    <location>
        <begin position="126"/>
        <end position="137"/>
    </location>
</feature>
<dbReference type="GO" id="GO:0071051">
    <property type="term" value="P:poly(A)-dependent snoRNA 3'-end processing"/>
    <property type="evidence" value="ECO:0007669"/>
    <property type="project" value="TreeGrafter"/>
</dbReference>
<gene>
    <name evidence="5" type="ORF">NCGR_LOCUS8446</name>
</gene>
<dbReference type="GO" id="GO:0071040">
    <property type="term" value="P:nuclear polyadenylation-dependent antisense transcript catabolic process"/>
    <property type="evidence" value="ECO:0007669"/>
    <property type="project" value="TreeGrafter"/>
</dbReference>
<dbReference type="GO" id="GO:0071044">
    <property type="term" value="P:histone mRNA catabolic process"/>
    <property type="evidence" value="ECO:0007669"/>
    <property type="project" value="TreeGrafter"/>
</dbReference>
<dbReference type="GO" id="GO:0000467">
    <property type="term" value="P:exonucleolytic trimming to generate mature 3'-end of 5.8S rRNA from tricistronic rRNA transcript (SSU-rRNA, 5.8S rRNA, LSU-rRNA)"/>
    <property type="evidence" value="ECO:0007669"/>
    <property type="project" value="InterPro"/>
</dbReference>
<dbReference type="InterPro" id="IPR036397">
    <property type="entry name" value="RNaseH_sf"/>
</dbReference>
<comment type="caution">
    <text evidence="5">The sequence shown here is derived from an EMBL/GenBank/DDBJ whole genome shotgun (WGS) entry which is preliminary data.</text>
</comment>
<dbReference type="Proteomes" id="UP000604825">
    <property type="component" value="Unassembled WGS sequence"/>
</dbReference>
<feature type="compositionally biased region" description="Basic and acidic residues" evidence="3">
    <location>
        <begin position="764"/>
        <end position="777"/>
    </location>
</feature>
<feature type="region of interest" description="Disordered" evidence="3">
    <location>
        <begin position="791"/>
        <end position="853"/>
    </location>
</feature>
<dbReference type="EMBL" id="CAJGYO010000002">
    <property type="protein sequence ID" value="CAD6212689.1"/>
    <property type="molecule type" value="Genomic_DNA"/>
</dbReference>
<dbReference type="InterPro" id="IPR002562">
    <property type="entry name" value="3'-5'_exonuclease_dom"/>
</dbReference>
<dbReference type="GO" id="GO:0003727">
    <property type="term" value="F:single-stranded RNA binding"/>
    <property type="evidence" value="ECO:0007669"/>
    <property type="project" value="TreeGrafter"/>
</dbReference>
<feature type="region of interest" description="Disordered" evidence="3">
    <location>
        <begin position="750"/>
        <end position="779"/>
    </location>
</feature>
<reference evidence="5" key="1">
    <citation type="submission" date="2020-10" db="EMBL/GenBank/DDBJ databases">
        <authorList>
            <person name="Han B."/>
            <person name="Lu T."/>
            <person name="Zhao Q."/>
            <person name="Huang X."/>
            <person name="Zhao Y."/>
        </authorList>
    </citation>
    <scope>NUCLEOTIDE SEQUENCE</scope>
</reference>
<dbReference type="InterPro" id="IPR045092">
    <property type="entry name" value="Rrp6-like"/>
</dbReference>
<dbReference type="FunFam" id="1.10.150.80:FF:000001">
    <property type="entry name" value="Putative exosome component 10"/>
    <property type="match status" value="1"/>
</dbReference>
<dbReference type="PANTHER" id="PTHR12124">
    <property type="entry name" value="POLYMYOSITIS/SCLERODERMA AUTOANTIGEN-RELATED"/>
    <property type="match status" value="1"/>
</dbReference>
<feature type="compositionally biased region" description="Polar residues" evidence="3">
    <location>
        <begin position="815"/>
        <end position="830"/>
    </location>
</feature>
<proteinExistence type="predicted"/>
<sequence>MEADEASAPPPPPWAQNKSAAAIEASSGPLAAAASRLLARSRALPSSRDFHFYNNFPAFKSPVGAAAAKADASLGVLGAAPLLPTRQQQPFPGGGDLDDAHDWLVALNDDLLERFGASTDEFKALREKEEASGRRAAPEAGDGDGDGFQVVCGKKKKKVGDVGEERVGRVEAFGGSGSVKMVTKDKAAAPGVKAKVPFHIRTIPRPQDVYRIVVDNSSKPFEHVLLERSEDGTRVVHPLEKLPVEQLISRNAPDSEPVKPPALDDTPFTFVEDLKTLEVLATKLNNATEFAVDLEHNHYRSFQGLTCLMQISTRTEDFIVDTLKLRKYLGDYLEIFSEIQPRKRVLAASLGDQRYDGAVVQRQGNNGLTSMEYKARRRTYRPRNPARVRPCRYRFRFWNSRFGRAREPLEVRRWGRTEEIAFVEREESLRTAIYAAGDRYAREDTHYLLYIYDLMRLRLVNESSGENDLLLEVCKRSNDICLQLYEKEQLTDTSYLHIHGLKENELNARQLSVLSSLYRWRDGIARAEDESTGYILPNRTLLEIAKEMPVTSGKLKRIVKSRNPFLERSLKDVINNIRDAIAASGAFESIAEQLKKGKLEELTVADVKNSSEDTEMIPAVDVGNIEDPNDGSAVVSAVITDVGAAPCMGTITSEASLGNMHLEDVAHLEDSGTSSVFTGPADEEKLSNDQQQAAKATVQVSKRPTAFGALFGKPAAGRRPDLFLGVSNVQGKTKVDKITSSVVLPFHHFSGGAKPSSAVLPAKESLHSEPESIKHSDPACQLEEVIQLDMETDEPQPPENGNEDGHCETEDTEMSKSPSDDPSGTKQQFRTLYEERNVQQNQKTPREFEFSVPVVPFDYAEARKNLVSSEPKAERRKDDAVARAINPDSGDKRMASKKTGGEENEGNFQHPRRRQAFPPSGNRSATYH</sequence>
<dbReference type="PANTHER" id="PTHR12124:SF47">
    <property type="entry name" value="EXOSOME COMPONENT 10"/>
    <property type="match status" value="1"/>
</dbReference>